<protein>
    <submittedName>
        <fullName evidence="9">Cytochrome c family protein</fullName>
    </submittedName>
</protein>
<dbReference type="PROSITE" id="PS51007">
    <property type="entry name" value="CYTC"/>
    <property type="match status" value="1"/>
</dbReference>
<dbReference type="GO" id="GO:0009055">
    <property type="term" value="F:electron transfer activity"/>
    <property type="evidence" value="ECO:0007669"/>
    <property type="project" value="InterPro"/>
</dbReference>
<dbReference type="OrthoDB" id="9805828at2"/>
<feature type="chain" id="PRO_5014922394" evidence="7">
    <location>
        <begin position="23"/>
        <end position="128"/>
    </location>
</feature>
<organism evidence="9 10">
    <name type="scientific">Minwuia thermotolerans</name>
    <dbReference type="NCBI Taxonomy" id="2056226"/>
    <lineage>
        <taxon>Bacteria</taxon>
        <taxon>Pseudomonadati</taxon>
        <taxon>Pseudomonadota</taxon>
        <taxon>Alphaproteobacteria</taxon>
        <taxon>Minwuiales</taxon>
        <taxon>Minwuiaceae</taxon>
        <taxon>Minwuia</taxon>
    </lineage>
</organism>
<proteinExistence type="predicted"/>
<dbReference type="PANTHER" id="PTHR11961">
    <property type="entry name" value="CYTOCHROME C"/>
    <property type="match status" value="1"/>
</dbReference>
<dbReference type="Pfam" id="PF00034">
    <property type="entry name" value="Cytochrom_C"/>
    <property type="match status" value="1"/>
</dbReference>
<evidence type="ECO:0000256" key="2">
    <source>
        <dbReference type="ARBA" id="ARBA00022617"/>
    </source>
</evidence>
<feature type="signal peptide" evidence="7">
    <location>
        <begin position="1"/>
        <end position="22"/>
    </location>
</feature>
<evidence type="ECO:0000256" key="5">
    <source>
        <dbReference type="ARBA" id="ARBA00023004"/>
    </source>
</evidence>
<evidence type="ECO:0000313" key="10">
    <source>
        <dbReference type="Proteomes" id="UP000229498"/>
    </source>
</evidence>
<keyword evidence="7" id="KW-0732">Signal</keyword>
<evidence type="ECO:0000313" key="9">
    <source>
        <dbReference type="EMBL" id="PJK27639.1"/>
    </source>
</evidence>
<dbReference type="PRINTS" id="PR00604">
    <property type="entry name" value="CYTCHRMECIAB"/>
</dbReference>
<gene>
    <name evidence="9" type="ORF">CVT23_21385</name>
</gene>
<dbReference type="InterPro" id="IPR002327">
    <property type="entry name" value="Cyt_c_1A/1B"/>
</dbReference>
<sequence length="128" mass="13610">MLKTLAPAALAALLLAAGPALAEGDPAAGEKVYKKCKVCHMVGEGAKNRVGPPLNDIIGRQAGTLGGFNYSPAMKKAGEEGLVWTEEAMAEYLEAPRKYVKGTKMAFPGLKKEQEIADVIAYLKQFSE</sequence>
<reference evidence="9 10" key="1">
    <citation type="submission" date="2017-11" db="EMBL/GenBank/DDBJ databases">
        <title>Draft genome sequence of Rhizobiales bacterium SY3-13.</title>
        <authorList>
            <person name="Sun C."/>
        </authorList>
    </citation>
    <scope>NUCLEOTIDE SEQUENCE [LARGE SCALE GENOMIC DNA]</scope>
    <source>
        <strain evidence="9 10">SY3-13</strain>
    </source>
</reference>
<dbReference type="InterPro" id="IPR036909">
    <property type="entry name" value="Cyt_c-like_dom_sf"/>
</dbReference>
<dbReference type="SUPFAM" id="SSF46626">
    <property type="entry name" value="Cytochrome c"/>
    <property type="match status" value="1"/>
</dbReference>
<keyword evidence="3 6" id="KW-0479">Metal-binding</keyword>
<keyword evidence="5 6" id="KW-0408">Iron</keyword>
<evidence type="ECO:0000256" key="1">
    <source>
        <dbReference type="ARBA" id="ARBA00022448"/>
    </source>
</evidence>
<accession>A0A2M9FW24</accession>
<keyword evidence="1" id="KW-0813">Transport</keyword>
<keyword evidence="2 6" id="KW-0349">Heme</keyword>
<dbReference type="Proteomes" id="UP000229498">
    <property type="component" value="Unassembled WGS sequence"/>
</dbReference>
<evidence type="ECO:0000256" key="7">
    <source>
        <dbReference type="SAM" id="SignalP"/>
    </source>
</evidence>
<dbReference type="InterPro" id="IPR009056">
    <property type="entry name" value="Cyt_c-like_dom"/>
</dbReference>
<name>A0A2M9FW24_9PROT</name>
<evidence type="ECO:0000256" key="6">
    <source>
        <dbReference type="PROSITE-ProRule" id="PRU00433"/>
    </source>
</evidence>
<evidence type="ECO:0000259" key="8">
    <source>
        <dbReference type="PROSITE" id="PS51007"/>
    </source>
</evidence>
<feature type="domain" description="Cytochrome c" evidence="8">
    <location>
        <begin position="24"/>
        <end position="127"/>
    </location>
</feature>
<evidence type="ECO:0000256" key="3">
    <source>
        <dbReference type="ARBA" id="ARBA00022723"/>
    </source>
</evidence>
<dbReference type="EMBL" id="PHIG01000063">
    <property type="protein sequence ID" value="PJK27639.1"/>
    <property type="molecule type" value="Genomic_DNA"/>
</dbReference>
<dbReference type="AlphaFoldDB" id="A0A2M9FW24"/>
<dbReference type="GO" id="GO:0046872">
    <property type="term" value="F:metal ion binding"/>
    <property type="evidence" value="ECO:0007669"/>
    <property type="project" value="UniProtKB-KW"/>
</dbReference>
<dbReference type="Gene3D" id="1.10.760.10">
    <property type="entry name" value="Cytochrome c-like domain"/>
    <property type="match status" value="1"/>
</dbReference>
<dbReference type="GO" id="GO:0020037">
    <property type="term" value="F:heme binding"/>
    <property type="evidence" value="ECO:0007669"/>
    <property type="project" value="InterPro"/>
</dbReference>
<keyword evidence="4" id="KW-0249">Electron transport</keyword>
<keyword evidence="10" id="KW-1185">Reference proteome</keyword>
<evidence type="ECO:0000256" key="4">
    <source>
        <dbReference type="ARBA" id="ARBA00022982"/>
    </source>
</evidence>
<comment type="caution">
    <text evidence="9">The sequence shown here is derived from an EMBL/GenBank/DDBJ whole genome shotgun (WGS) entry which is preliminary data.</text>
</comment>